<comment type="caution">
    <text evidence="1">The sequence shown here is derived from an EMBL/GenBank/DDBJ whole genome shotgun (WGS) entry which is preliminary data.</text>
</comment>
<evidence type="ECO:0000313" key="1">
    <source>
        <dbReference type="EMBL" id="TAJ44056.1"/>
    </source>
</evidence>
<name>A0A483CWK9_9EURY</name>
<protein>
    <submittedName>
        <fullName evidence="1">Uncharacterized protein</fullName>
    </submittedName>
</protein>
<dbReference type="Proteomes" id="UP000292580">
    <property type="component" value="Unassembled WGS sequence"/>
</dbReference>
<sequence length="671" mass="77341">MAHNERCRDCKQTVRAMLERIYGTVISEHRVHCATLLEEYRDTPFYPALSGIYRSLQHYRNAEDFVRAGYVDVDFYVPEPGFAVEFDESQHFTRPRHIALEAYPPHLKVGYPVHRWKTLCEEIDAHDSDPPYRDEQRAWYDTLRDFLPEIKGFLPTVRLYAGEMAWCDLDPEDPADVERFKDLMAKKSGSLKMVQAVESMNRNRNNDWIATVILKSDRTLQDEKDPKYNDVRIAELKPIISEILAQTKGDGVILFPAGWIHTGFEPAESIYSVIEHEIQPVLNLDDRNVIVCIGVDGRFDRPLADNPFDKDQIAVAIGKAGVVAAARKFHPTNDDERNHITLADSYIKEENGFPRIFNLNGTRYFLFVCYDVYGPRADPKRYPNPDVDVGLNLIHRFCPPNEGPTQENYFPRKGFAGASKTWGIPIFGTGIFYRRDIPSAWPTGIYWKLGEQAHCTYDDIALPMDRSISHIPVPEGHAEVRLFTDIWNSIDAMRVPVRANTEKNPQKPTKNRVNTPQRNKRDEFANALVAFEDGNHFPGGLKRVFCRKDQCRYSFPAWHRIEGTPKKYVCYEFDDWIKFGTPEISVEVHFGLDAFRDIAEIVQAHKLEILGKLTAPARLNWDTSTSGWLRLQYYFPDSEAPETFAHSMAILIEETRGIINDWLKEEGMDHY</sequence>
<dbReference type="RefSeq" id="WP_130647122.1">
    <property type="nucleotide sequence ID" value="NZ_PGCL01000003.1"/>
</dbReference>
<dbReference type="SUPFAM" id="SSF56317">
    <property type="entry name" value="Carbon-nitrogen hydrolase"/>
    <property type="match status" value="1"/>
</dbReference>
<proteinExistence type="predicted"/>
<dbReference type="EMBL" id="PGCL01000003">
    <property type="protein sequence ID" value="TAJ44056.1"/>
    <property type="molecule type" value="Genomic_DNA"/>
</dbReference>
<dbReference type="InterPro" id="IPR036526">
    <property type="entry name" value="C-N_Hydrolase_sf"/>
</dbReference>
<accession>A0A483CWK9</accession>
<evidence type="ECO:0000313" key="2">
    <source>
        <dbReference type="Proteomes" id="UP000292580"/>
    </source>
</evidence>
<gene>
    <name evidence="1" type="ORF">CUJ86_08450</name>
</gene>
<dbReference type="OrthoDB" id="105178at2157"/>
<organism evidence="1 2">
    <name type="scientific">Methanofollis fontis</name>
    <dbReference type="NCBI Taxonomy" id="2052832"/>
    <lineage>
        <taxon>Archaea</taxon>
        <taxon>Methanobacteriati</taxon>
        <taxon>Methanobacteriota</taxon>
        <taxon>Stenosarchaea group</taxon>
        <taxon>Methanomicrobia</taxon>
        <taxon>Methanomicrobiales</taxon>
        <taxon>Methanomicrobiaceae</taxon>
        <taxon>Methanofollis</taxon>
    </lineage>
</organism>
<reference evidence="1 2" key="1">
    <citation type="submission" date="2017-11" db="EMBL/GenBank/DDBJ databases">
        <title>Isolation and Characterization of Methanofollis Species from Methane Seep Offshore SW Taiwan.</title>
        <authorList>
            <person name="Teng N.-H."/>
            <person name="Lai M.-C."/>
            <person name="Chen S.-C."/>
        </authorList>
    </citation>
    <scope>NUCLEOTIDE SEQUENCE [LARGE SCALE GENOMIC DNA]</scope>
    <source>
        <strain evidence="1 2">FWC-SCC2</strain>
    </source>
</reference>
<dbReference type="AlphaFoldDB" id="A0A483CWK9"/>
<keyword evidence="2" id="KW-1185">Reference proteome</keyword>